<accession>A0ABX9KI66</accession>
<dbReference type="GO" id="GO:0004588">
    <property type="term" value="F:orotate phosphoribosyltransferase activity"/>
    <property type="evidence" value="ECO:0007669"/>
    <property type="project" value="UniProtKB-EC"/>
</dbReference>
<reference evidence="8 9" key="1">
    <citation type="submission" date="2018-08" db="EMBL/GenBank/DDBJ databases">
        <title>Draft genome sequence of Psychrilyobacter sp. strain SD5 isolated from Black Sea water.</title>
        <authorList>
            <person name="Yadav S."/>
            <person name="Villanueva L."/>
            <person name="Damste J.S.S."/>
        </authorList>
    </citation>
    <scope>NUCLEOTIDE SEQUENCE [LARGE SCALE GENOMIC DNA]</scope>
    <source>
        <strain evidence="8 9">SD5</strain>
    </source>
</reference>
<keyword evidence="3 6" id="KW-0328">Glycosyltransferase</keyword>
<evidence type="ECO:0000256" key="3">
    <source>
        <dbReference type="ARBA" id="ARBA00022676"/>
    </source>
</evidence>
<comment type="caution">
    <text evidence="8">The sequence shown here is derived from an EMBL/GenBank/DDBJ whole genome shotgun (WGS) entry which is preliminary data.</text>
</comment>
<feature type="binding site" evidence="6">
    <location>
        <position position="124"/>
    </location>
    <ligand>
        <name>orotate</name>
        <dbReference type="ChEBI" id="CHEBI:30839"/>
    </ligand>
</feature>
<comment type="caution">
    <text evidence="6">Lacks conserved residue(s) required for the propagation of feature annotation.</text>
</comment>
<gene>
    <name evidence="6" type="primary">pyrE</name>
    <name evidence="8" type="ORF">DYH56_05410</name>
</gene>
<sequence length="207" mass="22980">MNNAKRVARALLKVEAVRLNVAQPFTFVSGIKSPIYCDNRKVIGFPKERTDIVNAFVEALKDKDFDILAGTATAGIPWAAFIAEKMNKPMAYIRSKPKAHGAGKQIEGADVEGKKIIVIEDLISTGGSCISALEAARREGAKDVEVMAIFSYEFKKAYDRFEEANCKWETLSGFPDLIELAVEENYLSPEDAEEASQWNKSPNTWKK</sequence>
<dbReference type="NCBIfam" id="TIGR00336">
    <property type="entry name" value="pyrE"/>
    <property type="match status" value="1"/>
</dbReference>
<evidence type="ECO:0000313" key="8">
    <source>
        <dbReference type="EMBL" id="REI41852.1"/>
    </source>
</evidence>
<protein>
    <recommendedName>
        <fullName evidence="2 6">Orotate phosphoribosyltransferase</fullName>
        <shortName evidence="6">OPRT</shortName>
        <shortName evidence="6">OPRTase</shortName>
        <ecNumber evidence="2 6">2.4.2.10</ecNumber>
    </recommendedName>
</protein>
<proteinExistence type="inferred from homology"/>
<organism evidence="8 9">
    <name type="scientific">Psychrilyobacter piezotolerans</name>
    <dbReference type="NCBI Taxonomy" id="2293438"/>
    <lineage>
        <taxon>Bacteria</taxon>
        <taxon>Fusobacteriati</taxon>
        <taxon>Fusobacteriota</taxon>
        <taxon>Fusobacteriia</taxon>
        <taxon>Fusobacteriales</taxon>
        <taxon>Fusobacteriaceae</taxon>
        <taxon>Psychrilyobacter</taxon>
    </lineage>
</organism>
<dbReference type="PANTHER" id="PTHR19278">
    <property type="entry name" value="OROTATE PHOSPHORIBOSYLTRANSFERASE"/>
    <property type="match status" value="1"/>
</dbReference>
<comment type="similarity">
    <text evidence="6">Belongs to the purine/pyrimidine phosphoribosyltransferase family. PyrE subfamily.</text>
</comment>
<name>A0ABX9KI66_9FUSO</name>
<keyword evidence="9" id="KW-1185">Reference proteome</keyword>
<dbReference type="InterPro" id="IPR023031">
    <property type="entry name" value="OPRT"/>
</dbReference>
<evidence type="ECO:0000256" key="4">
    <source>
        <dbReference type="ARBA" id="ARBA00022679"/>
    </source>
</evidence>
<feature type="binding site" evidence="6">
    <location>
        <position position="100"/>
    </location>
    <ligand>
        <name>5-phospho-alpha-D-ribose 1-diphosphate</name>
        <dbReference type="ChEBI" id="CHEBI:58017"/>
        <note>ligand shared between dimeric partners</note>
    </ligand>
</feature>
<comment type="function">
    <text evidence="6">Catalyzes the transfer of a ribosyl phosphate group from 5-phosphoribose 1-diphosphate to orotate, leading to the formation of orotidine monophosphate (OMP).</text>
</comment>
<dbReference type="HAMAP" id="MF_01208">
    <property type="entry name" value="PyrE"/>
    <property type="match status" value="1"/>
</dbReference>
<dbReference type="InterPro" id="IPR000836">
    <property type="entry name" value="PRTase_dom"/>
</dbReference>
<dbReference type="CDD" id="cd06223">
    <property type="entry name" value="PRTases_typeI"/>
    <property type="match status" value="1"/>
</dbReference>
<dbReference type="EMBL" id="QUAJ01000007">
    <property type="protein sequence ID" value="REI41852.1"/>
    <property type="molecule type" value="Genomic_DNA"/>
</dbReference>
<evidence type="ECO:0000259" key="7">
    <source>
        <dbReference type="Pfam" id="PF00156"/>
    </source>
</evidence>
<comment type="pathway">
    <text evidence="1 6">Pyrimidine metabolism; UMP biosynthesis via de novo pathway; UMP from orotate: step 1/2.</text>
</comment>
<evidence type="ECO:0000256" key="2">
    <source>
        <dbReference type="ARBA" id="ARBA00011971"/>
    </source>
</evidence>
<feature type="binding site" evidence="6">
    <location>
        <position position="94"/>
    </location>
    <ligand>
        <name>5-phospho-alpha-D-ribose 1-diphosphate</name>
        <dbReference type="ChEBI" id="CHEBI:58017"/>
        <note>ligand shared between dimeric partners</note>
    </ligand>
</feature>
<keyword evidence="5 6" id="KW-0665">Pyrimidine biosynthesis</keyword>
<dbReference type="Gene3D" id="3.40.50.2020">
    <property type="match status" value="1"/>
</dbReference>
<dbReference type="Pfam" id="PF00156">
    <property type="entry name" value="Pribosyltran"/>
    <property type="match status" value="1"/>
</dbReference>
<feature type="binding site" description="in other chain" evidence="6">
    <location>
        <begin position="120"/>
        <end position="128"/>
    </location>
    <ligand>
        <name>5-phospho-alpha-D-ribose 1-diphosphate</name>
        <dbReference type="ChEBI" id="CHEBI:58017"/>
        <note>ligand shared between dimeric partners</note>
    </ligand>
</feature>
<feature type="domain" description="Phosphoribosyltransferase" evidence="7">
    <location>
        <begin position="63"/>
        <end position="157"/>
    </location>
</feature>
<evidence type="ECO:0000256" key="6">
    <source>
        <dbReference type="HAMAP-Rule" id="MF_01208"/>
    </source>
</evidence>
<dbReference type="Proteomes" id="UP000263486">
    <property type="component" value="Unassembled WGS sequence"/>
</dbReference>
<keyword evidence="4 6" id="KW-0808">Transferase</keyword>
<dbReference type="InterPro" id="IPR029057">
    <property type="entry name" value="PRTase-like"/>
</dbReference>
<comment type="cofactor">
    <cofactor evidence="6">
        <name>Mg(2+)</name>
        <dbReference type="ChEBI" id="CHEBI:18420"/>
    </cofactor>
</comment>
<dbReference type="PANTHER" id="PTHR19278:SF9">
    <property type="entry name" value="URIDINE 5'-MONOPHOSPHATE SYNTHASE"/>
    <property type="match status" value="1"/>
</dbReference>
<comment type="catalytic activity">
    <reaction evidence="6">
        <text>orotidine 5'-phosphate + diphosphate = orotate + 5-phospho-alpha-D-ribose 1-diphosphate</text>
        <dbReference type="Rhea" id="RHEA:10380"/>
        <dbReference type="ChEBI" id="CHEBI:30839"/>
        <dbReference type="ChEBI" id="CHEBI:33019"/>
        <dbReference type="ChEBI" id="CHEBI:57538"/>
        <dbReference type="ChEBI" id="CHEBI:58017"/>
        <dbReference type="EC" id="2.4.2.10"/>
    </reaction>
</comment>
<dbReference type="RefSeq" id="WP_114641848.1">
    <property type="nucleotide sequence ID" value="NZ_JAACIO010000006.1"/>
</dbReference>
<feature type="binding site" evidence="6">
    <location>
        <position position="98"/>
    </location>
    <ligand>
        <name>5-phospho-alpha-D-ribose 1-diphosphate</name>
        <dbReference type="ChEBI" id="CHEBI:58017"/>
        <note>ligand shared between dimeric partners</note>
    </ligand>
</feature>
<dbReference type="SUPFAM" id="SSF53271">
    <property type="entry name" value="PRTase-like"/>
    <property type="match status" value="1"/>
</dbReference>
<keyword evidence="6" id="KW-0460">Magnesium</keyword>
<dbReference type="EC" id="2.4.2.10" evidence="2 6"/>
<comment type="subunit">
    <text evidence="6">Homodimer.</text>
</comment>
<evidence type="ECO:0000313" key="9">
    <source>
        <dbReference type="Proteomes" id="UP000263486"/>
    </source>
</evidence>
<evidence type="ECO:0000256" key="1">
    <source>
        <dbReference type="ARBA" id="ARBA00004889"/>
    </source>
</evidence>
<dbReference type="InterPro" id="IPR004467">
    <property type="entry name" value="Or_phspho_trans_dom"/>
</dbReference>
<evidence type="ECO:0000256" key="5">
    <source>
        <dbReference type="ARBA" id="ARBA00022975"/>
    </source>
</evidence>